<evidence type="ECO:0000256" key="2">
    <source>
        <dbReference type="ARBA" id="ARBA00022964"/>
    </source>
</evidence>
<reference evidence="5 6" key="1">
    <citation type="submission" date="2020-08" db="EMBL/GenBank/DDBJ databases">
        <title>Genomic Encyclopedia of Type Strains, Phase III (KMG-III): the genomes of soil and plant-associated and newly described type strains.</title>
        <authorList>
            <person name="Whitman W."/>
        </authorList>
    </citation>
    <scope>NUCLEOTIDE SEQUENCE [LARGE SCALE GENOMIC DNA]</scope>
    <source>
        <strain evidence="5 6">CECT 8571</strain>
    </source>
</reference>
<dbReference type="InterPro" id="IPR051821">
    <property type="entry name" value="Asp/Asn_beta-hydroxylase"/>
</dbReference>
<dbReference type="GO" id="GO:0016020">
    <property type="term" value="C:membrane"/>
    <property type="evidence" value="ECO:0007669"/>
    <property type="project" value="TreeGrafter"/>
</dbReference>
<keyword evidence="2" id="KW-0223">Dioxygenase</keyword>
<evidence type="ECO:0000256" key="1">
    <source>
        <dbReference type="ARBA" id="ARBA00007730"/>
    </source>
</evidence>
<sequence>MTANKITPAIEYSWQQYVKGDRSGALTTVFKEYQRAPQNALALLFLSTYCNDHQLEEAACAASIADELNGASLFLWSSNGVPDPIRHASKISVEKLNQFLASKHVDHTKNSTVRIQKSCWAKNQKPKPGYLKENQSPHLFFIPDLPSNGWHDTSGLEWHKYFCEKIDSIRKEIISTWHNNQMLGRPYLKQPPNKEFVEISSNKNWESFDLYLEGKRCDFFKNLEETEKALEQAPLFCIDENPEEVFLSILKSGQKIPPHYGLGNHALTIHCPIIIPDSGCSITVNKEKKHWNQRDLLAFDDSFIHHAENESQDDRVVLIFSVWHPDLKNTEIADLQSIFKKRKLWLKKRNDKLASLG</sequence>
<evidence type="ECO:0000313" key="6">
    <source>
        <dbReference type="Proteomes" id="UP000559987"/>
    </source>
</evidence>
<feature type="domain" description="Aspartyl/asparaginy/proline hydroxylase" evidence="4">
    <location>
        <begin position="167"/>
        <end position="325"/>
    </location>
</feature>
<dbReference type="PANTHER" id="PTHR46332:SF5">
    <property type="entry name" value="ASPARTATE BETA-HYDROXYLASE DOMAIN CONTAINING 2"/>
    <property type="match status" value="1"/>
</dbReference>
<gene>
    <name evidence="5" type="ORF">FHS30_002390</name>
</gene>
<dbReference type="RefSeq" id="WP_183910666.1">
    <property type="nucleotide sequence ID" value="NZ_JACHXZ010000003.1"/>
</dbReference>
<dbReference type="PANTHER" id="PTHR46332">
    <property type="entry name" value="ASPARTATE BETA-HYDROXYLASE DOMAIN-CONTAINING PROTEIN 2"/>
    <property type="match status" value="1"/>
</dbReference>
<dbReference type="InterPro" id="IPR007803">
    <property type="entry name" value="Asp/Arg/Pro-Hydrxlase"/>
</dbReference>
<name>A0A839UMW0_9GAMM</name>
<dbReference type="SUPFAM" id="SSF51197">
    <property type="entry name" value="Clavaminate synthase-like"/>
    <property type="match status" value="1"/>
</dbReference>
<keyword evidence="6" id="KW-1185">Reference proteome</keyword>
<dbReference type="Proteomes" id="UP000559987">
    <property type="component" value="Unassembled WGS sequence"/>
</dbReference>
<dbReference type="AlphaFoldDB" id="A0A839UMW0"/>
<proteinExistence type="inferred from homology"/>
<dbReference type="InterPro" id="IPR027443">
    <property type="entry name" value="IPNS-like_sf"/>
</dbReference>
<evidence type="ECO:0000313" key="5">
    <source>
        <dbReference type="EMBL" id="MBB3169182.1"/>
    </source>
</evidence>
<dbReference type="GO" id="GO:0051213">
    <property type="term" value="F:dioxygenase activity"/>
    <property type="evidence" value="ECO:0007669"/>
    <property type="project" value="UniProtKB-KW"/>
</dbReference>
<comment type="similarity">
    <text evidence="1">Belongs to the aspartyl/asparaginyl beta-hydroxylase family.</text>
</comment>
<comment type="caution">
    <text evidence="5">The sequence shown here is derived from an EMBL/GenBank/DDBJ whole genome shotgun (WGS) entry which is preliminary data.</text>
</comment>
<dbReference type="Gene3D" id="2.60.120.330">
    <property type="entry name" value="B-lactam Antibiotic, Isopenicillin N Synthase, Chain"/>
    <property type="match status" value="1"/>
</dbReference>
<accession>A0A839UMW0</accession>
<organism evidence="5 6">
    <name type="scientific">Simiduia aestuariiviva</name>
    <dbReference type="NCBI Taxonomy" id="1510459"/>
    <lineage>
        <taxon>Bacteria</taxon>
        <taxon>Pseudomonadati</taxon>
        <taxon>Pseudomonadota</taxon>
        <taxon>Gammaproteobacteria</taxon>
        <taxon>Cellvibrionales</taxon>
        <taxon>Cellvibrionaceae</taxon>
        <taxon>Simiduia</taxon>
    </lineage>
</organism>
<protein>
    <recommendedName>
        <fullName evidence="4">Aspartyl/asparaginy/proline hydroxylase domain-containing protein</fullName>
    </recommendedName>
</protein>
<dbReference type="Pfam" id="PF05118">
    <property type="entry name" value="Asp_Arg_Hydrox"/>
    <property type="match status" value="1"/>
</dbReference>
<evidence type="ECO:0000256" key="3">
    <source>
        <dbReference type="ARBA" id="ARBA00023002"/>
    </source>
</evidence>
<evidence type="ECO:0000259" key="4">
    <source>
        <dbReference type="Pfam" id="PF05118"/>
    </source>
</evidence>
<dbReference type="EMBL" id="JACHXZ010000003">
    <property type="protein sequence ID" value="MBB3169182.1"/>
    <property type="molecule type" value="Genomic_DNA"/>
</dbReference>
<keyword evidence="3" id="KW-0560">Oxidoreductase</keyword>